<reference evidence="2 3" key="1">
    <citation type="journal article" date="2012" name="J. Bacteriol.">
        <title>Complete genome sequence of Mycobacterium intracellulare strain ATCC 13950T.</title>
        <authorList>
            <person name="Kim B.J."/>
            <person name="Choi B.S."/>
            <person name="Lim J.S."/>
            <person name="Choi I.Y."/>
            <person name="Lee J.H."/>
            <person name="Chun J."/>
            <person name="Kook Y.H."/>
            <person name="Kim B.J."/>
        </authorList>
    </citation>
    <scope>NUCLEOTIDE SEQUENCE [LARGE SCALE GENOMIC DNA]</scope>
    <source>
        <strain evidence="3">ATCC 13950 / DSM 43223 / JCM 6384 / NCTC 13025 / 3600</strain>
    </source>
</reference>
<sequence length="68" mass="7558">MIFNIASRRAVRLPGVGVLHYWGAARVLCCANSDRRRWSEPPQAVSGRQKPRHGRGEEKVSEPGFAAN</sequence>
<evidence type="ECO:0000313" key="3">
    <source>
        <dbReference type="Proteomes" id="UP000008004"/>
    </source>
</evidence>
<organism evidence="2 3">
    <name type="scientific">Mycobacterium intracellulare (strain ATCC 13950 / DSM 43223 / JCM 6384 / NCTC 13025 / 3600)</name>
    <dbReference type="NCBI Taxonomy" id="487521"/>
    <lineage>
        <taxon>Bacteria</taxon>
        <taxon>Bacillati</taxon>
        <taxon>Actinomycetota</taxon>
        <taxon>Actinomycetes</taxon>
        <taxon>Mycobacteriales</taxon>
        <taxon>Mycobacteriaceae</taxon>
        <taxon>Mycobacterium</taxon>
        <taxon>Mycobacterium avium complex (MAC)</taxon>
    </lineage>
</organism>
<dbReference type="KEGG" id="mia:OCU_38810"/>
<dbReference type="HOGENOM" id="CLU_2789462_0_0_11"/>
<dbReference type="Proteomes" id="UP000008004">
    <property type="component" value="Chromosome"/>
</dbReference>
<dbReference type="EMBL" id="CP003322">
    <property type="protein sequence ID" value="AFC45100.1"/>
    <property type="molecule type" value="Genomic_DNA"/>
</dbReference>
<gene>
    <name evidence="2" type="ordered locus">OCU_38810</name>
</gene>
<name>H8ILJ2_MYCIA</name>
<feature type="region of interest" description="Disordered" evidence="1">
    <location>
        <begin position="36"/>
        <end position="68"/>
    </location>
</feature>
<proteinExistence type="predicted"/>
<evidence type="ECO:0000313" key="2">
    <source>
        <dbReference type="EMBL" id="AFC45100.1"/>
    </source>
</evidence>
<dbReference type="AlphaFoldDB" id="H8ILJ2"/>
<accession>H8ILJ2</accession>
<protein>
    <submittedName>
        <fullName evidence="2">Uncharacterized protein</fullName>
    </submittedName>
</protein>
<evidence type="ECO:0000256" key="1">
    <source>
        <dbReference type="SAM" id="MobiDB-lite"/>
    </source>
</evidence>